<evidence type="ECO:0000259" key="1">
    <source>
        <dbReference type="PROSITE" id="PS51186"/>
    </source>
</evidence>
<proteinExistence type="predicted"/>
<evidence type="ECO:0000313" key="2">
    <source>
        <dbReference type="EMBL" id="UXY14275.1"/>
    </source>
</evidence>
<reference evidence="2" key="1">
    <citation type="submission" date="2022-10" db="EMBL/GenBank/DDBJ databases">
        <title>Chitiniphilus purpureus sp. nov., a novel chitin-degrading bacterium isolated from crawfish pond sediment.</title>
        <authorList>
            <person name="Li K."/>
        </authorList>
    </citation>
    <scope>NUCLEOTIDE SEQUENCE</scope>
    <source>
        <strain evidence="2">CD1</strain>
    </source>
</reference>
<dbReference type="Proteomes" id="UP001061302">
    <property type="component" value="Chromosome"/>
</dbReference>
<dbReference type="SUPFAM" id="SSF55729">
    <property type="entry name" value="Acyl-CoA N-acyltransferases (Nat)"/>
    <property type="match status" value="1"/>
</dbReference>
<dbReference type="Pfam" id="PF13302">
    <property type="entry name" value="Acetyltransf_3"/>
    <property type="match status" value="1"/>
</dbReference>
<evidence type="ECO:0000313" key="3">
    <source>
        <dbReference type="Proteomes" id="UP001061302"/>
    </source>
</evidence>
<accession>A0ABY6DIV2</accession>
<dbReference type="PROSITE" id="PS51186">
    <property type="entry name" value="GNAT"/>
    <property type="match status" value="1"/>
</dbReference>
<dbReference type="EMBL" id="CP106753">
    <property type="protein sequence ID" value="UXY14275.1"/>
    <property type="molecule type" value="Genomic_DNA"/>
</dbReference>
<protein>
    <submittedName>
        <fullName evidence="2">GNAT family N-acetyltransferase</fullName>
    </submittedName>
</protein>
<feature type="domain" description="N-acetyltransferase" evidence="1">
    <location>
        <begin position="31"/>
        <end position="192"/>
    </location>
</feature>
<dbReference type="InterPro" id="IPR000182">
    <property type="entry name" value="GNAT_dom"/>
</dbReference>
<organism evidence="2 3">
    <name type="scientific">Chitiniphilus purpureus</name>
    <dbReference type="NCBI Taxonomy" id="2981137"/>
    <lineage>
        <taxon>Bacteria</taxon>
        <taxon>Pseudomonadati</taxon>
        <taxon>Pseudomonadota</taxon>
        <taxon>Betaproteobacteria</taxon>
        <taxon>Neisseriales</taxon>
        <taxon>Chitinibacteraceae</taxon>
        <taxon>Chitiniphilus</taxon>
    </lineage>
</organism>
<sequence>MTVPDPILIDVPTRLACARLQLRCPQPGDGAAVHAAVLASLSDLRAWPAALPWARQAPSVTVSERWCRLAQAEFILRQQLSWLILSADGATVLGACGLHQPDWDHGTASLGYWVHRAHQRRGYASEAVGRVCELAFDTLGMQRLSICCDVQNLASARVAERAGFIHEARLRHSHRDPGGLAHDTLLYARIAP</sequence>
<dbReference type="CDD" id="cd04301">
    <property type="entry name" value="NAT_SF"/>
    <property type="match status" value="1"/>
</dbReference>
<dbReference type="Gene3D" id="3.40.630.30">
    <property type="match status" value="1"/>
</dbReference>
<dbReference type="RefSeq" id="WP_263123574.1">
    <property type="nucleotide sequence ID" value="NZ_CP106753.1"/>
</dbReference>
<gene>
    <name evidence="2" type="ORF">N8I74_13240</name>
</gene>
<dbReference type="PANTHER" id="PTHR43441:SF3">
    <property type="entry name" value="ACETYLTRANSFERASE"/>
    <property type="match status" value="1"/>
</dbReference>
<dbReference type="PANTHER" id="PTHR43441">
    <property type="entry name" value="RIBOSOMAL-PROTEIN-SERINE ACETYLTRANSFERASE"/>
    <property type="match status" value="1"/>
</dbReference>
<keyword evidence="3" id="KW-1185">Reference proteome</keyword>
<dbReference type="InterPro" id="IPR051908">
    <property type="entry name" value="Ribosomal_N-acetyltransferase"/>
</dbReference>
<name>A0ABY6DIV2_9NEIS</name>
<dbReference type="InterPro" id="IPR016181">
    <property type="entry name" value="Acyl_CoA_acyltransferase"/>
</dbReference>